<reference evidence="3" key="1">
    <citation type="submission" date="2023-04" db="EMBL/GenBank/DDBJ databases">
        <title>Chromosome-level genome of Chaenocephalus aceratus.</title>
        <authorList>
            <person name="Park H."/>
        </authorList>
    </citation>
    <scope>NUCLEOTIDE SEQUENCE</scope>
    <source>
        <strain evidence="3">DE</strain>
        <tissue evidence="3">Muscle</tissue>
    </source>
</reference>
<proteinExistence type="predicted"/>
<gene>
    <name evidence="3" type="ORF">KUDE01_012515</name>
</gene>
<comment type="caution">
    <text evidence="3">The sequence shown here is derived from an EMBL/GenBank/DDBJ whole genome shotgun (WGS) entry which is preliminary data.</text>
</comment>
<feature type="domain" description="SWIM-type" evidence="2">
    <location>
        <begin position="118"/>
        <end position="154"/>
    </location>
</feature>
<accession>A0AAD9CQQ3</accession>
<dbReference type="Proteomes" id="UP001228049">
    <property type="component" value="Unassembled WGS sequence"/>
</dbReference>
<dbReference type="PANTHER" id="PTHR47526">
    <property type="entry name" value="ATP-DEPENDENT DNA HELICASE"/>
    <property type="match status" value="1"/>
</dbReference>
<dbReference type="InterPro" id="IPR007527">
    <property type="entry name" value="Znf_SWIM"/>
</dbReference>
<evidence type="ECO:0000256" key="1">
    <source>
        <dbReference type="PROSITE-ProRule" id="PRU00325"/>
    </source>
</evidence>
<sequence>MEDTDYVKQLNEPARHRYREKITAHIGYDPYQLKKSDFSRDLSDLPAVEAMDITSYLVLHTSYYTASQMKAYKSLEAFNYFVCGWVNDLGTKEALNKCRLVFARVNHSQRSGETPLKTWIVAKEDGEVVTAHCNCMAGLSESCSHVGAVLFAIEAGVKMRETASCTTEKCKWLMPSHVKKIPAAPVAMIDFSSAKSKRQKLDDAIAGRTVEKHTFQRPTVQGSKLERGSERYGCKYEATARKQYEVVQSLHHQGFSCKDSGFG</sequence>
<keyword evidence="1" id="KW-0863">Zinc-finger</keyword>
<dbReference type="PROSITE" id="PS50966">
    <property type="entry name" value="ZF_SWIM"/>
    <property type="match status" value="1"/>
</dbReference>
<protein>
    <submittedName>
        <fullName evidence="3">Regulatory protein RecX</fullName>
    </submittedName>
</protein>
<keyword evidence="4" id="KW-1185">Reference proteome</keyword>
<name>A0AAD9CQQ3_DISEL</name>
<dbReference type="EMBL" id="JASDAP010000003">
    <property type="protein sequence ID" value="KAK1905333.1"/>
    <property type="molecule type" value="Genomic_DNA"/>
</dbReference>
<keyword evidence="1" id="KW-0479">Metal-binding</keyword>
<evidence type="ECO:0000313" key="3">
    <source>
        <dbReference type="EMBL" id="KAK1905333.1"/>
    </source>
</evidence>
<evidence type="ECO:0000259" key="2">
    <source>
        <dbReference type="PROSITE" id="PS50966"/>
    </source>
</evidence>
<dbReference type="AlphaFoldDB" id="A0AAD9CQQ3"/>
<organism evidence="3 4">
    <name type="scientific">Dissostichus eleginoides</name>
    <name type="common">Patagonian toothfish</name>
    <name type="synonym">Dissostichus amissus</name>
    <dbReference type="NCBI Taxonomy" id="100907"/>
    <lineage>
        <taxon>Eukaryota</taxon>
        <taxon>Metazoa</taxon>
        <taxon>Chordata</taxon>
        <taxon>Craniata</taxon>
        <taxon>Vertebrata</taxon>
        <taxon>Euteleostomi</taxon>
        <taxon>Actinopterygii</taxon>
        <taxon>Neopterygii</taxon>
        <taxon>Teleostei</taxon>
        <taxon>Neoteleostei</taxon>
        <taxon>Acanthomorphata</taxon>
        <taxon>Eupercaria</taxon>
        <taxon>Perciformes</taxon>
        <taxon>Notothenioidei</taxon>
        <taxon>Nototheniidae</taxon>
        <taxon>Dissostichus</taxon>
    </lineage>
</organism>
<dbReference type="PANTHER" id="PTHR47526:SF4">
    <property type="entry name" value="SWIM-TYPE DOMAIN-CONTAINING PROTEIN"/>
    <property type="match status" value="1"/>
</dbReference>
<dbReference type="GO" id="GO:0008270">
    <property type="term" value="F:zinc ion binding"/>
    <property type="evidence" value="ECO:0007669"/>
    <property type="project" value="UniProtKB-KW"/>
</dbReference>
<keyword evidence="1" id="KW-0862">Zinc</keyword>
<evidence type="ECO:0000313" key="4">
    <source>
        <dbReference type="Proteomes" id="UP001228049"/>
    </source>
</evidence>